<protein>
    <submittedName>
        <fullName evidence="1">Uncharacterized protein</fullName>
    </submittedName>
</protein>
<evidence type="ECO:0000313" key="2">
    <source>
        <dbReference type="Proteomes" id="UP000298663"/>
    </source>
</evidence>
<dbReference type="Proteomes" id="UP000298663">
    <property type="component" value="Unassembled WGS sequence"/>
</dbReference>
<name>A0A4U5MM88_STECR</name>
<keyword evidence="2" id="KW-1185">Reference proteome</keyword>
<reference evidence="1 2" key="2">
    <citation type="journal article" date="2019" name="G3 (Bethesda)">
        <title>Hybrid Assembly of the Genome of the Entomopathogenic Nematode Steinernema carpocapsae Identifies the X-Chromosome.</title>
        <authorList>
            <person name="Serra L."/>
            <person name="Macchietto M."/>
            <person name="Macias-Munoz A."/>
            <person name="McGill C.J."/>
            <person name="Rodriguez I.M."/>
            <person name="Rodriguez B."/>
            <person name="Murad R."/>
            <person name="Mortazavi A."/>
        </authorList>
    </citation>
    <scope>NUCLEOTIDE SEQUENCE [LARGE SCALE GENOMIC DNA]</scope>
    <source>
        <strain evidence="1 2">ALL</strain>
    </source>
</reference>
<sequence length="81" mass="9323">MTICALRTSAMSMRPQMFPFFSLCNVPFSKSIFCPRNCVTGNLVRLRGLKSETIKYLLIHKCTFYEDLVIYVTMEAKSLNC</sequence>
<gene>
    <name evidence="1" type="ORF">L596_022327</name>
</gene>
<organism evidence="1 2">
    <name type="scientific">Steinernema carpocapsae</name>
    <name type="common">Entomopathogenic nematode</name>
    <dbReference type="NCBI Taxonomy" id="34508"/>
    <lineage>
        <taxon>Eukaryota</taxon>
        <taxon>Metazoa</taxon>
        <taxon>Ecdysozoa</taxon>
        <taxon>Nematoda</taxon>
        <taxon>Chromadorea</taxon>
        <taxon>Rhabditida</taxon>
        <taxon>Tylenchina</taxon>
        <taxon>Panagrolaimomorpha</taxon>
        <taxon>Strongyloidoidea</taxon>
        <taxon>Steinernematidae</taxon>
        <taxon>Steinernema</taxon>
    </lineage>
</organism>
<dbReference type="AlphaFoldDB" id="A0A4U5MM88"/>
<dbReference type="EMBL" id="AZBU02000007">
    <property type="protein sequence ID" value="TKR70283.1"/>
    <property type="molecule type" value="Genomic_DNA"/>
</dbReference>
<evidence type="ECO:0000313" key="1">
    <source>
        <dbReference type="EMBL" id="TKR70283.1"/>
    </source>
</evidence>
<accession>A0A4U5MM88</accession>
<proteinExistence type="predicted"/>
<comment type="caution">
    <text evidence="1">The sequence shown here is derived from an EMBL/GenBank/DDBJ whole genome shotgun (WGS) entry which is preliminary data.</text>
</comment>
<reference evidence="1 2" key="1">
    <citation type="journal article" date="2015" name="Genome Biol.">
        <title>Comparative genomics of Steinernema reveals deeply conserved gene regulatory networks.</title>
        <authorList>
            <person name="Dillman A.R."/>
            <person name="Macchietto M."/>
            <person name="Porter C.F."/>
            <person name="Rogers A."/>
            <person name="Williams B."/>
            <person name="Antoshechkin I."/>
            <person name="Lee M.M."/>
            <person name="Goodwin Z."/>
            <person name="Lu X."/>
            <person name="Lewis E.E."/>
            <person name="Goodrich-Blair H."/>
            <person name="Stock S.P."/>
            <person name="Adams B.J."/>
            <person name="Sternberg P.W."/>
            <person name="Mortazavi A."/>
        </authorList>
    </citation>
    <scope>NUCLEOTIDE SEQUENCE [LARGE SCALE GENOMIC DNA]</scope>
    <source>
        <strain evidence="1 2">ALL</strain>
    </source>
</reference>